<dbReference type="AlphaFoldDB" id="A0A382RQ37"/>
<name>A0A382RQ37_9ZZZZ</name>
<sequence>MPEYIYEHPKTKEKITVWQSVHEDHSYEVEGVTYGRVYTIPNASIDSKINAESEPDFIAKTKAKTYGELWDASAEMSAKRADAH</sequence>
<proteinExistence type="predicted"/>
<gene>
    <name evidence="1" type="ORF">METZ01_LOCUS352658</name>
</gene>
<feature type="non-terminal residue" evidence="1">
    <location>
        <position position="84"/>
    </location>
</feature>
<evidence type="ECO:0000313" key="1">
    <source>
        <dbReference type="EMBL" id="SVC99804.1"/>
    </source>
</evidence>
<organism evidence="1">
    <name type="scientific">marine metagenome</name>
    <dbReference type="NCBI Taxonomy" id="408172"/>
    <lineage>
        <taxon>unclassified sequences</taxon>
        <taxon>metagenomes</taxon>
        <taxon>ecological metagenomes</taxon>
    </lineage>
</organism>
<reference evidence="1" key="1">
    <citation type="submission" date="2018-05" db="EMBL/GenBank/DDBJ databases">
        <authorList>
            <person name="Lanie J.A."/>
            <person name="Ng W.-L."/>
            <person name="Kazmierczak K.M."/>
            <person name="Andrzejewski T.M."/>
            <person name="Davidsen T.M."/>
            <person name="Wayne K.J."/>
            <person name="Tettelin H."/>
            <person name="Glass J.I."/>
            <person name="Rusch D."/>
            <person name="Podicherti R."/>
            <person name="Tsui H.-C.T."/>
            <person name="Winkler M.E."/>
        </authorList>
    </citation>
    <scope>NUCLEOTIDE SEQUENCE</scope>
</reference>
<dbReference type="EMBL" id="UINC01123373">
    <property type="protein sequence ID" value="SVC99804.1"/>
    <property type="molecule type" value="Genomic_DNA"/>
</dbReference>
<accession>A0A382RQ37</accession>
<protein>
    <submittedName>
        <fullName evidence="1">Uncharacterized protein</fullName>
    </submittedName>
</protein>